<evidence type="ECO:0000256" key="1">
    <source>
        <dbReference type="SAM" id="MobiDB-lite"/>
    </source>
</evidence>
<feature type="compositionally biased region" description="Basic and acidic residues" evidence="1">
    <location>
        <begin position="780"/>
        <end position="795"/>
    </location>
</feature>
<gene>
    <name evidence="3" type="ORF">QYE76_032896</name>
</gene>
<feature type="region of interest" description="Disordered" evidence="1">
    <location>
        <begin position="1"/>
        <end position="387"/>
    </location>
</feature>
<dbReference type="InterPro" id="IPR046341">
    <property type="entry name" value="SET_dom_sf"/>
</dbReference>
<feature type="compositionally biased region" description="Basic and acidic residues" evidence="1">
    <location>
        <begin position="168"/>
        <end position="185"/>
    </location>
</feature>
<feature type="region of interest" description="Disordered" evidence="1">
    <location>
        <begin position="711"/>
        <end position="735"/>
    </location>
</feature>
<dbReference type="CDD" id="cd09917">
    <property type="entry name" value="F-box_SF"/>
    <property type="match status" value="1"/>
</dbReference>
<evidence type="ECO:0000313" key="3">
    <source>
        <dbReference type="EMBL" id="KAK1609223.1"/>
    </source>
</evidence>
<accession>A0AAD8QY36</accession>
<dbReference type="PANTHER" id="PTHR46655:SF1">
    <property type="entry name" value="HISTONE-LYSINE N-METHYLTRANSFERASE ATXR3"/>
    <property type="match status" value="1"/>
</dbReference>
<dbReference type="InterPro" id="IPR045606">
    <property type="entry name" value="ATXR3_C"/>
</dbReference>
<protein>
    <recommendedName>
        <fullName evidence="2">SET domain-containing protein</fullName>
    </recommendedName>
</protein>
<feature type="compositionally biased region" description="Basic and acidic residues" evidence="1">
    <location>
        <begin position="193"/>
        <end position="224"/>
    </location>
</feature>
<dbReference type="PANTHER" id="PTHR46655">
    <property type="entry name" value="HISTONE-LYSINE N-METHYLTRANSFERASE ATXR3"/>
    <property type="match status" value="1"/>
</dbReference>
<dbReference type="InterPro" id="IPR036047">
    <property type="entry name" value="F-box-like_dom_sf"/>
</dbReference>
<dbReference type="SUPFAM" id="SSF81383">
    <property type="entry name" value="F-box domain"/>
    <property type="match status" value="1"/>
</dbReference>
<dbReference type="Pfam" id="PF25531">
    <property type="entry name" value="GYF_ATXR3"/>
    <property type="match status" value="1"/>
</dbReference>
<dbReference type="Gene3D" id="2.170.270.10">
    <property type="entry name" value="SET domain"/>
    <property type="match status" value="1"/>
</dbReference>
<feature type="compositionally biased region" description="Basic residues" evidence="1">
    <location>
        <begin position="1"/>
        <end position="12"/>
    </location>
</feature>
<keyword evidence="4" id="KW-1185">Reference proteome</keyword>
<feature type="compositionally biased region" description="Basic and acidic residues" evidence="1">
    <location>
        <begin position="1354"/>
        <end position="1365"/>
    </location>
</feature>
<feature type="compositionally biased region" description="Basic and acidic residues" evidence="1">
    <location>
        <begin position="78"/>
        <end position="89"/>
    </location>
</feature>
<feature type="compositionally biased region" description="Acidic residues" evidence="1">
    <location>
        <begin position="1419"/>
        <end position="1434"/>
    </location>
</feature>
<evidence type="ECO:0000259" key="2">
    <source>
        <dbReference type="PROSITE" id="PS50280"/>
    </source>
</evidence>
<proteinExistence type="predicted"/>
<dbReference type="SUPFAM" id="SSF55277">
    <property type="entry name" value="GYF domain"/>
    <property type="match status" value="1"/>
</dbReference>
<dbReference type="EMBL" id="JAUUTY010000007">
    <property type="protein sequence ID" value="KAK1609223.1"/>
    <property type="molecule type" value="Genomic_DNA"/>
</dbReference>
<dbReference type="InterPro" id="IPR025640">
    <property type="entry name" value="GYF_2"/>
</dbReference>
<dbReference type="InterPro" id="IPR057851">
    <property type="entry name" value="ATXR3_GYF"/>
</dbReference>
<feature type="compositionally biased region" description="Basic and acidic residues" evidence="1">
    <location>
        <begin position="331"/>
        <end position="342"/>
    </location>
</feature>
<feature type="region of interest" description="Disordered" evidence="1">
    <location>
        <begin position="753"/>
        <end position="807"/>
    </location>
</feature>
<dbReference type="InterPro" id="IPR035445">
    <property type="entry name" value="GYF-like_dom_sf"/>
</dbReference>
<feature type="compositionally biased region" description="Basic and acidic residues" evidence="1">
    <location>
        <begin position="238"/>
        <end position="295"/>
    </location>
</feature>
<feature type="compositionally biased region" description="Low complexity" evidence="1">
    <location>
        <begin position="13"/>
        <end position="22"/>
    </location>
</feature>
<dbReference type="Proteomes" id="UP001231189">
    <property type="component" value="Unassembled WGS sequence"/>
</dbReference>
<feature type="region of interest" description="Disordered" evidence="1">
    <location>
        <begin position="1347"/>
        <end position="1389"/>
    </location>
</feature>
<dbReference type="Gene3D" id="3.30.1490.40">
    <property type="match status" value="1"/>
</dbReference>
<dbReference type="SUPFAM" id="SSF82199">
    <property type="entry name" value="SET domain"/>
    <property type="match status" value="1"/>
</dbReference>
<dbReference type="SMART" id="SM00317">
    <property type="entry name" value="SET"/>
    <property type="match status" value="1"/>
</dbReference>
<dbReference type="Pfam" id="PF00856">
    <property type="entry name" value="SET"/>
    <property type="match status" value="1"/>
</dbReference>
<dbReference type="PROSITE" id="PS50280">
    <property type="entry name" value="SET"/>
    <property type="match status" value="1"/>
</dbReference>
<dbReference type="InterPro" id="IPR032675">
    <property type="entry name" value="LRR_dom_sf"/>
</dbReference>
<comment type="caution">
    <text evidence="3">The sequence shown here is derived from an EMBL/GenBank/DDBJ whole genome shotgun (WGS) entry which is preliminary data.</text>
</comment>
<dbReference type="Pfam" id="PF19633">
    <property type="entry name" value="SDG2_C"/>
    <property type="match status" value="1"/>
</dbReference>
<dbReference type="CDD" id="cd10531">
    <property type="entry name" value="SET_SETD2-like"/>
    <property type="match status" value="1"/>
</dbReference>
<feature type="domain" description="SET" evidence="2">
    <location>
        <begin position="1643"/>
        <end position="1778"/>
    </location>
</feature>
<name>A0AAD8QY36_LOLMU</name>
<organism evidence="3 4">
    <name type="scientific">Lolium multiflorum</name>
    <name type="common">Italian ryegrass</name>
    <name type="synonym">Lolium perenne subsp. multiflorum</name>
    <dbReference type="NCBI Taxonomy" id="4521"/>
    <lineage>
        <taxon>Eukaryota</taxon>
        <taxon>Viridiplantae</taxon>
        <taxon>Streptophyta</taxon>
        <taxon>Embryophyta</taxon>
        <taxon>Tracheophyta</taxon>
        <taxon>Spermatophyta</taxon>
        <taxon>Magnoliopsida</taxon>
        <taxon>Liliopsida</taxon>
        <taxon>Poales</taxon>
        <taxon>Poaceae</taxon>
        <taxon>BOP clade</taxon>
        <taxon>Pooideae</taxon>
        <taxon>Poodae</taxon>
        <taxon>Poeae</taxon>
        <taxon>Poeae Chloroplast Group 2 (Poeae type)</taxon>
        <taxon>Loliodinae</taxon>
        <taxon>Loliinae</taxon>
        <taxon>Lolium</taxon>
    </lineage>
</organism>
<feature type="region of interest" description="Disordered" evidence="1">
    <location>
        <begin position="1409"/>
        <end position="1444"/>
    </location>
</feature>
<dbReference type="InterPro" id="IPR001214">
    <property type="entry name" value="SET_dom"/>
</dbReference>
<evidence type="ECO:0000313" key="4">
    <source>
        <dbReference type="Proteomes" id="UP001231189"/>
    </source>
</evidence>
<sequence>MERTMPPKKWRKLLPASPAPELEPGEIVAPPPPSRKARRNGDLDKPEAPPARQRKDTPDKAGRKSSNKDAAEPGEVTLLEKKRDRDHSRSLSSSAKKGSSRDSDEEPGEIKPEASCSGSARKSHAQEPASNHRKHQPETCNQSSSKSRRKGEPKTSSSSSAGKHYSARNHDISPPIRDRHDRFERSPGILGRFPHDRVRHDRSPGRLERSPRDRGRHYDNRDRSPYISPQHRARQPHRRDSTPIRMDSSPRGRTQHEDTRDRTPLRRDRSSSERARTTDSHETSKKSTDSNESSKKSRAAKLESNNNLEDVQHRNKSTKQSTKSKGGSNGKSEERISKEKVTESIQPAELPPPPPLPPPLPPPPPPPPPLPPTMPPPSPPPPVPEQLNDVVAEDVSMEEDMDICDTPPHTSQAPQLCTEPTTTIMGKWFYLDQLGVEQGPSKLSDLKKLVEDGYLLSDHLIKHADSNRWVTVENAASPLVSSDFPSVYFDVSTQKASPPGGRGNLLGQVRQEATLLASGAEDEQEEASEEHMEDLYIENRVEALMCGSVLVDGRELEILGEALDAHFEPVDWERSSHREDFPRFQVQPAGDDGINRGIGFTDNCVTDIYGVGPVEREKLYHDVESSEWFSGGWSCKGGDWKRNDEFSQDKPYRKKLVLNEGYSLCQMPKGNNHEDPRWHCKDDLYYPVPAKKLDLPLWAFSSTEENTDTIDDASKSVVIPGRSSQRQPPKGVKGMTLPVVKINARVVKDQSSVEPCIKSRGADRSLSRSSRSHSIGTDRSSVHEGLSHSKRHNDYDSQSLHKSKSVPNIPEDHVCTLEELSVKLGDWYYLDGTGHEHGPFSYSELQKLVKKGTILERSSVFRKIDNTWLPVVKDIKFDSAVRNGGPGSVSTSSLVDQSNVVVNHGAGNFHELHPQFVGYTRGKLHELVMKYFKSRELTLAINEVLDPWIAAKQPKKEIETFFSNNSASRKFFPEDAGSAKRARLLPNQSDEDIDIYEDILASKKDDWCFEDLCPEGALVEENSANSIAETESWGLLDGHVLARIFHFLRADVKSLISSAATCRLWNTTAKYYRNTCRFVDLSSVGLQCTDSVFRDIMAGYEKQNIKTLILVGCSNLSPLALGELLLQLPHISYVHIQGCSQLGDMKSRFQHIKWIRSSLDPEEPAQKIKSLKQIDDGNNYPSEVARNLTSQLGGSDELDGYFADISNRENANLSFGQGFYKRSKWLDARKSSAVMSKDAQLRRLMQRKAENSYRKMEEFVMNRLREIMKSSRFDFFIPKVAKIEGRLKSGYYARHGFSSLMNDIRSMCRDALRYKGRSDLGDMKQIVLSFIKLANRLGNPRLISEGDGAAAQKDISDTSHYSSDKKLKKKQSKTTGERRGANWTTASAGADASSRAFDREIKRNLSKLKKRNVDSGSETSDDDDGYSEGDETESETTVSDTESDLDLNSAAWDLKVNGMKLFESGDSVTDDRGWGARMTKASLVPPVTRKYEVIEKYLIVADEEEVQRKMRVALPDDYSEKLLSQKNGTENLEIPEVKDYQRRKAPDDEVLEQEVYGIDPYTHNLLHDIMPADGWSSADKNTFIEELLLNTLNKQVRDFTGSGNTPMVYPLKPVIEEIQKSAEESGDRRNAKMCYGMLKAMRSRPEHNYVAYRKGLGVVCNKKGGFGVDDFVIEFFGEVYPSWRWYEKQDGIKHIQNNSEDQAPEFYNIMLERPKGDRDGYDLVFVDAMHKANYASRICHSCNPNCEAKVTAVDGQYQIGVYTVRPIAEGEEITFDYNSVTESKEEHEASVCLCGSQVCRGSYLNFSGEGAFEKVLMEFHGVLDRHSLLLQACEANTVSQQDLIDLGRAGLGTCLLAGLPGWLVAYTAHLVRFIFSERQKLPNEIFKHNVEEKRQFFTDINMDSERNDAEVQAEGVLNSRLQNLTHTLDKVRYVMRCIFGDAKNAPPPLVRLTGRSLVSAIWKGEGSLVDELLQSIEPHVEEDVLTDLKEKIRVHDPSDSEDIEGDIRNSLLWLRDELRSLSCTYKCRHDAAADLIHMYAYTKCFFRVRDYKTVKSPPVHISPLDLGPKYADKLGPGFQEYSKTYPENYCLAQLIYWYSQNAEPESRLTRARKGCMSLPDVSSFYVKSVKPTQERVYGTRTVRFMLSRMEKQAQRPWPKDRIWVFKNDPKFFGTPMMDGVLNNSSLDKEMVHWLKTRSNVFLG</sequence>
<reference evidence="3" key="1">
    <citation type="submission" date="2023-07" db="EMBL/GenBank/DDBJ databases">
        <title>A chromosome-level genome assembly of Lolium multiflorum.</title>
        <authorList>
            <person name="Chen Y."/>
            <person name="Copetti D."/>
            <person name="Kolliker R."/>
            <person name="Studer B."/>
        </authorList>
    </citation>
    <scope>NUCLEOTIDE SEQUENCE</scope>
    <source>
        <strain evidence="3">02402/16</strain>
        <tissue evidence="3">Leaf</tissue>
    </source>
</reference>
<dbReference type="Pfam" id="PF14237">
    <property type="entry name" value="GYF_2"/>
    <property type="match status" value="1"/>
</dbReference>
<feature type="compositionally biased region" description="Pro residues" evidence="1">
    <location>
        <begin position="349"/>
        <end position="384"/>
    </location>
</feature>
<feature type="compositionally biased region" description="Basic and acidic residues" evidence="1">
    <location>
        <begin position="39"/>
        <end position="71"/>
    </location>
</feature>
<dbReference type="Gene3D" id="3.80.10.10">
    <property type="entry name" value="Ribonuclease Inhibitor"/>
    <property type="match status" value="1"/>
</dbReference>